<dbReference type="InterPro" id="IPR014284">
    <property type="entry name" value="RNA_pol_sigma-70_dom"/>
</dbReference>
<feature type="domain" description="DUF6596" evidence="7">
    <location>
        <begin position="181"/>
        <end position="280"/>
    </location>
</feature>
<evidence type="ECO:0000259" key="7">
    <source>
        <dbReference type="Pfam" id="PF20239"/>
    </source>
</evidence>
<evidence type="ECO:0000256" key="4">
    <source>
        <dbReference type="ARBA" id="ARBA00023163"/>
    </source>
</evidence>
<dbReference type="InterPro" id="IPR013325">
    <property type="entry name" value="RNA_pol_sigma_r2"/>
</dbReference>
<accession>A0A346Y2R4</accession>
<dbReference type="OrthoDB" id="9780299at2"/>
<dbReference type="PANTHER" id="PTHR47756">
    <property type="entry name" value="BLL6612 PROTEIN-RELATED"/>
    <property type="match status" value="1"/>
</dbReference>
<dbReference type="InterPro" id="IPR007627">
    <property type="entry name" value="RNA_pol_sigma70_r2"/>
</dbReference>
<proteinExistence type="inferred from homology"/>
<dbReference type="RefSeq" id="WP_114593060.1">
    <property type="nucleotide sequence ID" value="NZ_CP031165.1"/>
</dbReference>
<dbReference type="EMBL" id="CP031165">
    <property type="protein sequence ID" value="AXV08761.1"/>
    <property type="molecule type" value="Genomic_DNA"/>
</dbReference>
<dbReference type="NCBIfam" id="TIGR02937">
    <property type="entry name" value="sigma70-ECF"/>
    <property type="match status" value="1"/>
</dbReference>
<dbReference type="SUPFAM" id="SSF88659">
    <property type="entry name" value="Sigma3 and sigma4 domains of RNA polymerase sigma factors"/>
    <property type="match status" value="1"/>
</dbReference>
<evidence type="ECO:0000259" key="5">
    <source>
        <dbReference type="Pfam" id="PF04542"/>
    </source>
</evidence>
<organism evidence="8 9">
    <name type="scientific">Euzebya pacifica</name>
    <dbReference type="NCBI Taxonomy" id="1608957"/>
    <lineage>
        <taxon>Bacteria</taxon>
        <taxon>Bacillati</taxon>
        <taxon>Actinomycetota</taxon>
        <taxon>Nitriliruptoria</taxon>
        <taxon>Euzebyales</taxon>
    </lineage>
</organism>
<dbReference type="GO" id="GO:0006352">
    <property type="term" value="P:DNA-templated transcription initiation"/>
    <property type="evidence" value="ECO:0007669"/>
    <property type="project" value="InterPro"/>
</dbReference>
<feature type="domain" description="RNA polymerase sigma factor 70 region 4 type 2" evidence="6">
    <location>
        <begin position="122"/>
        <end position="163"/>
    </location>
</feature>
<evidence type="ECO:0000256" key="1">
    <source>
        <dbReference type="ARBA" id="ARBA00010641"/>
    </source>
</evidence>
<evidence type="ECO:0000256" key="3">
    <source>
        <dbReference type="ARBA" id="ARBA00023082"/>
    </source>
</evidence>
<evidence type="ECO:0000313" key="9">
    <source>
        <dbReference type="Proteomes" id="UP000264006"/>
    </source>
</evidence>
<sequence>MDPRTLVEQAFRNDQGRAVGSLVRAFGDFTLAEEAVQEAYAQALQKWADDPPENPGGWILTTARNRAIDKLRRAGRLEAKTLEMALELDRRQAGADDNPFADTIVDDRLRLMFTCCHPAIGQDAQVALTLRLVAGLTTPQIARAFLVQESTMAARITRAKKKIRVAAIPFRVPPDHLLAERLDAVLSCVYLIFNEGYLRGEGDVLLDAELSGEAIRLGRLLHRLMPNEPEVTGLLALMVLIDSRRHSRARGRRLVRLGEQDRTRWDREMIEEGCALVERALRRGRPGPYQVQAAIQAVHAEARTWNDTDWTQIAGLYASLAVGDPSPVVALNHAVAVGMAEGPEAGLTAIDRIDGLDDYHLVHAARADFLERLGRTDDAREALTRARALTNNVVEQRHLDDRLADL</sequence>
<dbReference type="Gene3D" id="1.10.1740.10">
    <property type="match status" value="1"/>
</dbReference>
<keyword evidence="4" id="KW-0804">Transcription</keyword>
<dbReference type="Pfam" id="PF08281">
    <property type="entry name" value="Sigma70_r4_2"/>
    <property type="match status" value="1"/>
</dbReference>
<dbReference type="Pfam" id="PF20239">
    <property type="entry name" value="DUF6596"/>
    <property type="match status" value="1"/>
</dbReference>
<dbReference type="GO" id="GO:0003677">
    <property type="term" value="F:DNA binding"/>
    <property type="evidence" value="ECO:0007669"/>
    <property type="project" value="InterPro"/>
</dbReference>
<dbReference type="Pfam" id="PF04542">
    <property type="entry name" value="Sigma70_r2"/>
    <property type="match status" value="1"/>
</dbReference>
<dbReference type="InterPro" id="IPR013324">
    <property type="entry name" value="RNA_pol_sigma_r3/r4-like"/>
</dbReference>
<feature type="domain" description="RNA polymerase sigma-70 region 2" evidence="5">
    <location>
        <begin position="20"/>
        <end position="76"/>
    </location>
</feature>
<comment type="similarity">
    <text evidence="1">Belongs to the sigma-70 factor family. ECF subfamily.</text>
</comment>
<dbReference type="KEGG" id="euz:DVS28_a4094"/>
<reference evidence="8 9" key="1">
    <citation type="submission" date="2018-09" db="EMBL/GenBank/DDBJ databases">
        <title>Complete genome sequence of Euzebya sp. DY32-46 isolated from seawater of Pacific Ocean.</title>
        <authorList>
            <person name="Xu L."/>
            <person name="Wu Y.-H."/>
            <person name="Xu X.-W."/>
        </authorList>
    </citation>
    <scope>NUCLEOTIDE SEQUENCE [LARGE SCALE GENOMIC DNA]</scope>
    <source>
        <strain evidence="8 9">DY32-46</strain>
    </source>
</reference>
<dbReference type="Proteomes" id="UP000264006">
    <property type="component" value="Chromosome"/>
</dbReference>
<dbReference type="GO" id="GO:0016987">
    <property type="term" value="F:sigma factor activity"/>
    <property type="evidence" value="ECO:0007669"/>
    <property type="project" value="UniProtKB-KW"/>
</dbReference>
<evidence type="ECO:0000313" key="8">
    <source>
        <dbReference type="EMBL" id="AXV08761.1"/>
    </source>
</evidence>
<name>A0A346Y2R4_9ACTN</name>
<protein>
    <submittedName>
        <fullName evidence="8">RNA polymerase sigma-70 factor, ECF subfamily</fullName>
    </submittedName>
</protein>
<keyword evidence="3" id="KW-0731">Sigma factor</keyword>
<evidence type="ECO:0000256" key="2">
    <source>
        <dbReference type="ARBA" id="ARBA00023015"/>
    </source>
</evidence>
<keyword evidence="9" id="KW-1185">Reference proteome</keyword>
<evidence type="ECO:0000259" key="6">
    <source>
        <dbReference type="Pfam" id="PF08281"/>
    </source>
</evidence>
<keyword evidence="2" id="KW-0805">Transcription regulation</keyword>
<dbReference type="InterPro" id="IPR013249">
    <property type="entry name" value="RNA_pol_sigma70_r4_t2"/>
</dbReference>
<dbReference type="AlphaFoldDB" id="A0A346Y2R4"/>
<gene>
    <name evidence="8" type="ORF">DVS28_a4094</name>
</gene>
<dbReference type="SUPFAM" id="SSF88946">
    <property type="entry name" value="Sigma2 domain of RNA polymerase sigma factors"/>
    <property type="match status" value="1"/>
</dbReference>
<dbReference type="PANTHER" id="PTHR47756:SF2">
    <property type="entry name" value="BLL6612 PROTEIN"/>
    <property type="match status" value="1"/>
</dbReference>
<dbReference type="InterPro" id="IPR046531">
    <property type="entry name" value="DUF6596"/>
</dbReference>